<feature type="region of interest" description="Disordered" evidence="1">
    <location>
        <begin position="915"/>
        <end position="1057"/>
    </location>
</feature>
<feature type="compositionally biased region" description="Pro residues" evidence="1">
    <location>
        <begin position="1016"/>
        <end position="1048"/>
    </location>
</feature>
<dbReference type="OMA" id="VCENITH"/>
<feature type="compositionally biased region" description="Polar residues" evidence="1">
    <location>
        <begin position="610"/>
        <end position="622"/>
    </location>
</feature>
<dbReference type="SMART" id="SM00367">
    <property type="entry name" value="LRR_CC"/>
    <property type="match status" value="2"/>
</dbReference>
<feature type="compositionally biased region" description="Basic and acidic residues" evidence="1">
    <location>
        <begin position="1225"/>
        <end position="1235"/>
    </location>
</feature>
<dbReference type="EMBL" id="LT554433">
    <property type="protein sequence ID" value="SAM05171.1"/>
    <property type="molecule type" value="Genomic_DNA"/>
</dbReference>
<feature type="compositionally biased region" description="Low complexity" evidence="1">
    <location>
        <begin position="623"/>
        <end position="637"/>
    </location>
</feature>
<dbReference type="STRING" id="4829.A0A163K3Q2"/>
<dbReference type="SUPFAM" id="SSF52047">
    <property type="entry name" value="RNI-like"/>
    <property type="match status" value="1"/>
</dbReference>
<feature type="compositionally biased region" description="Basic and acidic residues" evidence="1">
    <location>
        <begin position="663"/>
        <end position="673"/>
    </location>
</feature>
<proteinExistence type="predicted"/>
<dbReference type="OrthoDB" id="10257471at2759"/>
<feature type="region of interest" description="Disordered" evidence="1">
    <location>
        <begin position="1220"/>
        <end position="1287"/>
    </location>
</feature>
<evidence type="ECO:0000313" key="2">
    <source>
        <dbReference type="EMBL" id="SAM05171.1"/>
    </source>
</evidence>
<evidence type="ECO:0000256" key="1">
    <source>
        <dbReference type="SAM" id="MobiDB-lite"/>
    </source>
</evidence>
<evidence type="ECO:0000313" key="3">
    <source>
        <dbReference type="Proteomes" id="UP000078561"/>
    </source>
</evidence>
<feature type="compositionally biased region" description="Polar residues" evidence="1">
    <location>
        <begin position="1310"/>
        <end position="1320"/>
    </location>
</feature>
<accession>A0A163K3Q2</accession>
<feature type="compositionally biased region" description="Basic and acidic residues" evidence="1">
    <location>
        <begin position="936"/>
        <end position="954"/>
    </location>
</feature>
<dbReference type="Gene3D" id="3.80.10.10">
    <property type="entry name" value="Ribonuclease Inhibitor"/>
    <property type="match status" value="1"/>
</dbReference>
<feature type="compositionally biased region" description="Low complexity" evidence="1">
    <location>
        <begin position="995"/>
        <end position="1015"/>
    </location>
</feature>
<dbReference type="InterPro" id="IPR032675">
    <property type="entry name" value="LRR_dom_sf"/>
</dbReference>
<feature type="region of interest" description="Disordered" evidence="1">
    <location>
        <begin position="817"/>
        <end position="902"/>
    </location>
</feature>
<feature type="region of interest" description="Disordered" evidence="1">
    <location>
        <begin position="598"/>
        <end position="673"/>
    </location>
</feature>
<feature type="region of interest" description="Disordered" evidence="1">
    <location>
        <begin position="1310"/>
        <end position="1355"/>
    </location>
</feature>
<feature type="compositionally biased region" description="Polar residues" evidence="1">
    <location>
        <begin position="1336"/>
        <end position="1354"/>
    </location>
</feature>
<protein>
    <recommendedName>
        <fullName evidence="4">F-box domain-containing protein</fullName>
    </recommendedName>
</protein>
<feature type="compositionally biased region" description="Low complexity" evidence="1">
    <location>
        <begin position="871"/>
        <end position="896"/>
    </location>
</feature>
<dbReference type="InterPro" id="IPR006553">
    <property type="entry name" value="Leu-rich_rpt_Cys-con_subtyp"/>
</dbReference>
<keyword evidence="3" id="KW-1185">Reference proteome</keyword>
<dbReference type="InParanoid" id="A0A163K3Q2"/>
<dbReference type="GO" id="GO:0019005">
    <property type="term" value="C:SCF ubiquitin ligase complex"/>
    <property type="evidence" value="ECO:0007669"/>
    <property type="project" value="TreeGrafter"/>
</dbReference>
<feature type="compositionally biased region" description="Polar residues" evidence="1">
    <location>
        <begin position="822"/>
        <end position="833"/>
    </location>
</feature>
<evidence type="ECO:0008006" key="4">
    <source>
        <dbReference type="Google" id="ProtNLM"/>
    </source>
</evidence>
<feature type="compositionally biased region" description="Polar residues" evidence="1">
    <location>
        <begin position="915"/>
        <end position="928"/>
    </location>
</feature>
<feature type="compositionally biased region" description="Basic residues" evidence="1">
    <location>
        <begin position="1425"/>
        <end position="1435"/>
    </location>
</feature>
<reference evidence="2" key="1">
    <citation type="submission" date="2016-04" db="EMBL/GenBank/DDBJ databases">
        <authorList>
            <person name="Evans L.H."/>
            <person name="Alamgir A."/>
            <person name="Owens N."/>
            <person name="Weber N.D."/>
            <person name="Virtaneva K."/>
            <person name="Barbian K."/>
            <person name="Babar A."/>
            <person name="Rosenke K."/>
        </authorList>
    </citation>
    <scope>NUCLEOTIDE SEQUENCE [LARGE SCALE GENOMIC DNA]</scope>
    <source>
        <strain evidence="2">CBS 101.48</strain>
    </source>
</reference>
<feature type="region of interest" description="Disordered" evidence="1">
    <location>
        <begin position="1421"/>
        <end position="1443"/>
    </location>
</feature>
<name>A0A163K3Q2_ABSGL</name>
<dbReference type="InterPro" id="IPR036047">
    <property type="entry name" value="F-box-like_dom_sf"/>
</dbReference>
<organism evidence="2">
    <name type="scientific">Absidia glauca</name>
    <name type="common">Pin mould</name>
    <dbReference type="NCBI Taxonomy" id="4829"/>
    <lineage>
        <taxon>Eukaryota</taxon>
        <taxon>Fungi</taxon>
        <taxon>Fungi incertae sedis</taxon>
        <taxon>Mucoromycota</taxon>
        <taxon>Mucoromycotina</taxon>
        <taxon>Mucoromycetes</taxon>
        <taxon>Mucorales</taxon>
        <taxon>Cunninghamellaceae</taxon>
        <taxon>Absidia</taxon>
    </lineage>
</organism>
<dbReference type="Proteomes" id="UP000078561">
    <property type="component" value="Unassembled WGS sequence"/>
</dbReference>
<gene>
    <name evidence="2" type="primary">ABSGL_11040.1 scaffold 12129</name>
</gene>
<feature type="compositionally biased region" description="Polar residues" evidence="1">
    <location>
        <begin position="757"/>
        <end position="777"/>
    </location>
</feature>
<feature type="compositionally biased region" description="Polar residues" evidence="1">
    <location>
        <begin position="1236"/>
        <end position="1246"/>
    </location>
</feature>
<feature type="compositionally biased region" description="Polar residues" evidence="1">
    <location>
        <begin position="1253"/>
        <end position="1273"/>
    </location>
</feature>
<dbReference type="SUPFAM" id="SSF81383">
    <property type="entry name" value="F-box domain"/>
    <property type="match status" value="1"/>
</dbReference>
<feature type="compositionally biased region" description="Low complexity" evidence="1">
    <location>
        <begin position="1321"/>
        <end position="1334"/>
    </location>
</feature>
<feature type="region of interest" description="Disordered" evidence="1">
    <location>
        <begin position="747"/>
        <end position="777"/>
    </location>
</feature>
<dbReference type="GO" id="GO:0031146">
    <property type="term" value="P:SCF-dependent proteasomal ubiquitin-dependent protein catabolic process"/>
    <property type="evidence" value="ECO:0007669"/>
    <property type="project" value="TreeGrafter"/>
</dbReference>
<sequence length="1443" mass="158355">MNLSSHQDNWSEDLQLPANHGFLKHDILERICRYLPQQDCYQACLINRAWQYPASNVLWESPVFRTPSSFKTFLKIIVEKRLALNVRHLTLCLPDTPSSTLFEPINQSEQARHMFKDNSLSRSHVIDYVIQFCQQLVSLTVYGWNLEQYDFDKLRSFLPSLTNLKVIGTNDRFLQQSEQQKGLSAHSEQIVATFQLASYLTRLHQLVLDGRFPISKSFASSIANKAQNLTTLHLSLYSMSPTILATLCTPNTGLDLKDLTLTHGVHMNDYYADKVLDRFPNLRKFRMEGAKHLTANVLRLAMENCQYLQHLEIRQAEFGAPLPAGKDQEDWQLPNENGGDIRTLLLENLHVYNGTLDNLAYYCPLLTSLGLAHTGNDLTDIGIEAMAKASFGFLRHVHLSDCPMVTSEAIIYLSTPSLYTLYLESIGKVDPSDVYKICSQAVEQANDNNLRPNLRQIQVVGHANVATSAVGTHAIERLDYQAKQWADETATLDDILQSSNYTVTLDQQAIDSLAHSDEFVVVPPSKFLTGQQIMELAKKLQLPLNNLVRMLDELKEQEPKNIIQAEEPKSRVDILKKKSTSQHLRPSTPALWAAAVNDPETLPPQKPNVPLSTSSTSYDQINSTGISSSSPQPKSESGATTPDTASSQSQQSDDEYDQYEYDNQPHSDEKENWVDLEVGEPSTNTTTGGWVTTDITPWSKKKTTSFDTVVAGTPSTKANKIVKICNTGNGNGGVEWGNSTEENYEYYWNPTPDKESQQPAQQISRSSNTRTGVGSDQWGQANKFVSWKDTEPYVGDVLETQHKTIYWSQEKDGEWKTLHGGEQQSNDNNSPSNGRADIVTERRSIPTKFSTPVTTRRQSTRPAAIEQVDHSNLLLNNSSPSSNTNDNGAKSYSLSSDDSDVDWDDDDGITIKINGTANAQQQARNVSSAKHLGKSSWKDKKDWGMPATGDRKPAQDSPMAAHGPGLAANNTTEGIKAKTNGREPRTTRFARPKTAPLASTLASVPSSAPTSTPSSAPAPTPSSAPAPTPSSAPAPTPSSAPAPTPASPAPSMTPTALALTPSPAPLYTPIAVNTTSPKASATKLWQQFADNKKGKNSTTNAALSATSPMASDLMTIDNSTEEEGIATELLVDTSDDTAVVGTTTWTPSEERPALHDFYSSMADIQIGANSNTDTPEQEIVFWSDKVPQQNGHQDDRWTINKDQIKDVGQDDMLLLFEDLPTTESPGHKEDPDKRNVNGTTSTTPIKTSDDLFATSSLLGSNASTPKASGSAKATPTPMASFLDDSPPTATTNAIVDDAVTPDDILFSPITITNMPSTNEVSATPPTDSPSNDSPKATPTDSPNTNEPSNSALDSNNEDDWIMKLSLQTPNGQQEILLLYGTRDPRQDVHDFCKRHDMLHSEEYVYENAKKKYLEKKANILLGGGSKKKKKKKKKEGKGSTPTI</sequence>
<dbReference type="PANTHER" id="PTHR13318">
    <property type="entry name" value="PARTNER OF PAIRED, ISOFORM B-RELATED"/>
    <property type="match status" value="1"/>
</dbReference>
<feature type="compositionally biased region" description="Polar residues" evidence="1">
    <location>
        <begin position="847"/>
        <end position="861"/>
    </location>
</feature>